<evidence type="ECO:0000313" key="6">
    <source>
        <dbReference type="Proteomes" id="UP000274668"/>
    </source>
</evidence>
<keyword evidence="3" id="KW-1133">Transmembrane helix</keyword>
<evidence type="ECO:0000256" key="1">
    <source>
        <dbReference type="ARBA" id="ARBA00022465"/>
    </source>
</evidence>
<name>A0A3G2KCU2_9CAUD</name>
<evidence type="ECO:0000313" key="5">
    <source>
        <dbReference type="EMBL" id="AYN56832.1"/>
    </source>
</evidence>
<gene>
    <name evidence="5" type="primary">16</name>
    <name evidence="5" type="ORF">PBI_ANDREW_16</name>
</gene>
<dbReference type="InterPro" id="IPR010090">
    <property type="entry name" value="Phage_tape_meas"/>
</dbReference>
<feature type="transmembrane region" description="Helical" evidence="3">
    <location>
        <begin position="437"/>
        <end position="463"/>
    </location>
</feature>
<evidence type="ECO:0000259" key="4">
    <source>
        <dbReference type="Pfam" id="PF10145"/>
    </source>
</evidence>
<feature type="transmembrane region" description="Helical" evidence="3">
    <location>
        <begin position="549"/>
        <end position="566"/>
    </location>
</feature>
<protein>
    <submittedName>
        <fullName evidence="5">Tape measure protein</fullName>
    </submittedName>
</protein>
<feature type="transmembrane region" description="Helical" evidence="3">
    <location>
        <begin position="470"/>
        <end position="496"/>
    </location>
</feature>
<evidence type="ECO:0000256" key="2">
    <source>
        <dbReference type="ARBA" id="ARBA00022612"/>
    </source>
</evidence>
<dbReference type="Proteomes" id="UP000274668">
    <property type="component" value="Segment"/>
</dbReference>
<keyword evidence="3" id="KW-0472">Membrane</keyword>
<dbReference type="GO" id="GO:0098003">
    <property type="term" value="P:viral tail assembly"/>
    <property type="evidence" value="ECO:0007669"/>
    <property type="project" value="UniProtKB-KW"/>
</dbReference>
<feature type="transmembrane region" description="Helical" evidence="3">
    <location>
        <begin position="399"/>
        <end position="425"/>
    </location>
</feature>
<feature type="transmembrane region" description="Helical" evidence="3">
    <location>
        <begin position="572"/>
        <end position="592"/>
    </location>
</feature>
<dbReference type="KEGG" id="vg:55006983"/>
<keyword evidence="6" id="KW-1185">Reference proteome</keyword>
<keyword evidence="2" id="KW-1188">Viral release from host cell</keyword>
<dbReference type="RefSeq" id="YP_009815702.1">
    <property type="nucleotide sequence ID" value="NC_048098.1"/>
</dbReference>
<proteinExistence type="predicted"/>
<feature type="domain" description="Phage tail tape measure protein" evidence="4">
    <location>
        <begin position="119"/>
        <end position="318"/>
    </location>
</feature>
<dbReference type="PANTHER" id="PTHR37813">
    <property type="entry name" value="FELS-2 PROPHAGE PROTEIN"/>
    <property type="match status" value="1"/>
</dbReference>
<evidence type="ECO:0000256" key="3">
    <source>
        <dbReference type="SAM" id="Phobius"/>
    </source>
</evidence>
<dbReference type="PANTHER" id="PTHR37813:SF1">
    <property type="entry name" value="FELS-2 PROPHAGE PROTEIN"/>
    <property type="match status" value="1"/>
</dbReference>
<dbReference type="EMBL" id="MH834595">
    <property type="protein sequence ID" value="AYN56832.1"/>
    <property type="molecule type" value="Genomic_DNA"/>
</dbReference>
<keyword evidence="1" id="KW-1245">Viral tail assembly</keyword>
<dbReference type="Pfam" id="PF10145">
    <property type="entry name" value="PhageMin_Tail"/>
    <property type="match status" value="1"/>
</dbReference>
<organism evidence="5 6">
    <name type="scientific">Arthrobacter phage Andrew</name>
    <dbReference type="NCBI Taxonomy" id="2419946"/>
    <lineage>
        <taxon>Viruses</taxon>
        <taxon>Duplodnaviria</taxon>
        <taxon>Heunggongvirae</taxon>
        <taxon>Uroviricota</taxon>
        <taxon>Caudoviricetes</taxon>
        <taxon>Andrewvirus</taxon>
        <taxon>Andrewvirus andrew</taxon>
    </lineage>
</organism>
<reference evidence="5 6" key="1">
    <citation type="submission" date="2018-09" db="EMBL/GenBank/DDBJ databases">
        <authorList>
            <person name="Rimple P.A."/>
            <person name="Stoner T.H."/>
            <person name="Garlena R.A."/>
            <person name="Russell D.A."/>
            <person name="Pope W.H."/>
            <person name="Jacobs-Sera D."/>
            <person name="Hatfull G.F."/>
        </authorList>
    </citation>
    <scope>NUCLEOTIDE SEQUENCE [LARGE SCALE GENOMIC DNA]</scope>
</reference>
<sequence>MADAVELAAAYVSLVPSFEGAQGAITKQLTPAAKAAGDEAGDVAGKGFGAKFSGVLGSGAFKGAMVGGAAAVGVALAGGFAMAVEGADAGAKVAASLSLNPAEAKKAGDVAGSLYAGAYGESLTDVNAAVGSVMSSIGGMRTASAADLQDITTKALNLSEAFDVDVSESATTAGILMTNGLAANADQAMDMITASMQKVPASVRGEILPTMDEYSKHFAGLGIDGETAMGMIVAASSNGAIGMDKMGDSLKEFTIRSTDMSATTTAAYDALGLNTQDMTNKLLAGGDSANEAMGTIVHALQEVKDPAKQSALALSLFGTPLEDLGTDQIPNFLGMIDPMGDKFDSTAGAADKFGATLNSGPGTALEGLKRSVETTFMSFAETAMPAITAFSGWLTENQWVVGTFAALIGVTLVAAFIAWAASVWVANAALLANPVTWIVLGIVALIAGLVMLIANWDAVAAFLTGVWNNVVSWAISVWNNLGAFFSSWIAGVVGWFNDGISGLQSWLAGAWSGIAGFARGVWSGLLGFFGGLIGNIVGGFNRGISNLRGWLAGAWSGIAGFARSVWNGLVSFVVSIPGRFMAGLAAIGGLAGRMGAWIGSMKDAAVSRFLGLVSWVAGMPGRILGALGGLGSLLVGAGQSIIDGFLRGLQGAFKGVQDFVGGIGQWIADHKGPKAYDLRLLVPAGGWIMHGLRSGIKAGIPDLKRTLGGVSDLVAGSINGGTADLRSMGGGYGLGAYDVAAVGAAGPVYVQNPFTGEYLLGRVDARVGAGISGANADMGRRRVGVVR</sequence>
<accession>A0A3G2KCU2</accession>
<keyword evidence="3" id="KW-0812">Transmembrane</keyword>
<dbReference type="GeneID" id="55006983"/>
<feature type="transmembrane region" description="Helical" evidence="3">
    <location>
        <begin position="516"/>
        <end position="537"/>
    </location>
</feature>